<keyword evidence="3 7" id="KW-0812">Transmembrane</keyword>
<dbReference type="InterPro" id="IPR007749">
    <property type="entry name" value="DUF677"/>
</dbReference>
<dbReference type="Pfam" id="PF05055">
    <property type="entry name" value="DUF677"/>
    <property type="match status" value="1"/>
</dbReference>
<organism evidence="8 9">
    <name type="scientific">Penstemon smallii</name>
    <dbReference type="NCBI Taxonomy" id="265156"/>
    <lineage>
        <taxon>Eukaryota</taxon>
        <taxon>Viridiplantae</taxon>
        <taxon>Streptophyta</taxon>
        <taxon>Embryophyta</taxon>
        <taxon>Tracheophyta</taxon>
        <taxon>Spermatophyta</taxon>
        <taxon>Magnoliopsida</taxon>
        <taxon>eudicotyledons</taxon>
        <taxon>Gunneridae</taxon>
        <taxon>Pentapetalae</taxon>
        <taxon>asterids</taxon>
        <taxon>lamiids</taxon>
        <taxon>Lamiales</taxon>
        <taxon>Plantaginaceae</taxon>
        <taxon>Cheloneae</taxon>
        <taxon>Penstemon</taxon>
    </lineage>
</organism>
<reference evidence="8 9" key="1">
    <citation type="submission" date="2024-12" db="EMBL/GenBank/DDBJ databases">
        <title>The unique morphological basis and parallel evolutionary history of personate flowers in Penstemon.</title>
        <authorList>
            <person name="Depatie T.H."/>
            <person name="Wessinger C.A."/>
        </authorList>
    </citation>
    <scope>NUCLEOTIDE SEQUENCE [LARGE SCALE GENOMIC DNA]</scope>
    <source>
        <strain evidence="8">WTNN_2</strain>
        <tissue evidence="8">Leaf</tissue>
    </source>
</reference>
<evidence type="ECO:0000256" key="4">
    <source>
        <dbReference type="ARBA" id="ARBA00022989"/>
    </source>
</evidence>
<feature type="transmembrane region" description="Helical" evidence="7">
    <location>
        <begin position="258"/>
        <end position="277"/>
    </location>
</feature>
<proteinExistence type="inferred from homology"/>
<dbReference type="EMBL" id="JBJXBP010000003">
    <property type="protein sequence ID" value="KAL3840185.1"/>
    <property type="molecule type" value="Genomic_DNA"/>
</dbReference>
<evidence type="ECO:0000256" key="1">
    <source>
        <dbReference type="ARBA" id="ARBA00004370"/>
    </source>
</evidence>
<comment type="subcellular location">
    <subcellularLocation>
        <location evidence="1">Membrane</location>
    </subcellularLocation>
</comment>
<evidence type="ECO:0000313" key="8">
    <source>
        <dbReference type="EMBL" id="KAL3840185.1"/>
    </source>
</evidence>
<dbReference type="PANTHER" id="PTHR31113:SF20">
    <property type="entry name" value="UPF0496 PROTEIN 2-RELATED"/>
    <property type="match status" value="1"/>
</dbReference>
<keyword evidence="4 7" id="KW-1133">Transmembrane helix</keyword>
<dbReference type="GO" id="GO:0016020">
    <property type="term" value="C:membrane"/>
    <property type="evidence" value="ECO:0007669"/>
    <property type="project" value="UniProtKB-SubCell"/>
</dbReference>
<feature type="transmembrane region" description="Helical" evidence="7">
    <location>
        <begin position="230"/>
        <end position="252"/>
    </location>
</feature>
<comment type="caution">
    <text evidence="8">The sequence shown here is derived from an EMBL/GenBank/DDBJ whole genome shotgun (WGS) entry which is preliminary data.</text>
</comment>
<sequence>MINMSTMKKMLWSKLGLPFGKKGRHGKEDANSLTDKSNVNEEYKEAFRTKSYIEICNKVQGQLEIRTTLNEGRSSSSSSSSLSSSLSLPPTPPTNVNLSEYLLEPRQETLTSFIDGSNLNQYLVNYFQISLEAGIICESLLTKTRQVHINYRSVKNVIKLIRRVPDNADWTHNQYHAVYKNLALVASYRNPFSKMTPEKFNELHKSHEHLLRELTSQCRKTKRRTKFIRCIKMVMGTLLVVGCGALTIALLILAMHSMVGMVAAPGLIVCTLGLYFTKKVKRAQRKFNREWLEGLGEQLDIAARGVYILINDFDTMSRLVKRLNDEMEHRKFVADICVKKGKNEMMKEVVKDFQMHESYFLEQLEELEKQIYLCFLDINRSRRLVVQEMVK</sequence>
<dbReference type="PANTHER" id="PTHR31113">
    <property type="entry name" value="UPF0496 PROTEIN 3-RELATED"/>
    <property type="match status" value="1"/>
</dbReference>
<evidence type="ECO:0000256" key="5">
    <source>
        <dbReference type="ARBA" id="ARBA00023136"/>
    </source>
</evidence>
<accession>A0ABD3TT54</accession>
<evidence type="ECO:0000256" key="7">
    <source>
        <dbReference type="SAM" id="Phobius"/>
    </source>
</evidence>
<keyword evidence="9" id="KW-1185">Reference proteome</keyword>
<dbReference type="AlphaFoldDB" id="A0ABD3TT54"/>
<feature type="region of interest" description="Disordered" evidence="6">
    <location>
        <begin position="70"/>
        <end position="92"/>
    </location>
</feature>
<gene>
    <name evidence="8" type="ORF">ACJIZ3_024776</name>
</gene>
<evidence type="ECO:0000256" key="3">
    <source>
        <dbReference type="ARBA" id="ARBA00022692"/>
    </source>
</evidence>
<keyword evidence="5 7" id="KW-0472">Membrane</keyword>
<name>A0ABD3TT54_9LAMI</name>
<protein>
    <submittedName>
        <fullName evidence="8">Uncharacterized protein</fullName>
    </submittedName>
</protein>
<comment type="similarity">
    <text evidence="2">Belongs to the UPF0496 family.</text>
</comment>
<evidence type="ECO:0000313" key="9">
    <source>
        <dbReference type="Proteomes" id="UP001634393"/>
    </source>
</evidence>
<feature type="compositionally biased region" description="Low complexity" evidence="6">
    <location>
        <begin position="74"/>
        <end position="88"/>
    </location>
</feature>
<evidence type="ECO:0000256" key="6">
    <source>
        <dbReference type="SAM" id="MobiDB-lite"/>
    </source>
</evidence>
<dbReference type="Proteomes" id="UP001634393">
    <property type="component" value="Unassembled WGS sequence"/>
</dbReference>
<evidence type="ECO:0000256" key="2">
    <source>
        <dbReference type="ARBA" id="ARBA00009074"/>
    </source>
</evidence>